<organism evidence="2 3">
    <name type="scientific">Mycolicibacterium alvei</name>
    <dbReference type="NCBI Taxonomy" id="67081"/>
    <lineage>
        <taxon>Bacteria</taxon>
        <taxon>Bacillati</taxon>
        <taxon>Actinomycetota</taxon>
        <taxon>Actinomycetes</taxon>
        <taxon>Mycobacteriales</taxon>
        <taxon>Mycobacteriaceae</taxon>
        <taxon>Mycolicibacterium</taxon>
    </lineage>
</organism>
<dbReference type="EMBL" id="AP022565">
    <property type="protein sequence ID" value="BBX29156.1"/>
    <property type="molecule type" value="Genomic_DNA"/>
</dbReference>
<keyword evidence="3" id="KW-1185">Reference proteome</keyword>
<sequence>MTATGVTGLPGRGFGDKPGSESGNLSFAFSDIAKCPPPEADWQVWPPPVRMPGAGAVGRRSYAGVLPPPLPAQGPQRAVTITNARFAGVSCPTI</sequence>
<name>A0A6N4UVQ8_9MYCO</name>
<feature type="region of interest" description="Disordered" evidence="1">
    <location>
        <begin position="1"/>
        <end position="22"/>
    </location>
</feature>
<evidence type="ECO:0000313" key="2">
    <source>
        <dbReference type="EMBL" id="BBX29156.1"/>
    </source>
</evidence>
<dbReference type="AlphaFoldDB" id="A0A6N4UVQ8"/>
<dbReference type="KEGG" id="malv:MALV_42810"/>
<evidence type="ECO:0000256" key="1">
    <source>
        <dbReference type="SAM" id="MobiDB-lite"/>
    </source>
</evidence>
<protein>
    <submittedName>
        <fullName evidence="2">Uncharacterized protein</fullName>
    </submittedName>
</protein>
<gene>
    <name evidence="2" type="ORF">MALV_42810</name>
</gene>
<reference evidence="2 3" key="1">
    <citation type="journal article" date="2019" name="Emerg. Microbes Infect.">
        <title>Comprehensive subspecies identification of 175 nontuberculous mycobacteria species based on 7547 genomic profiles.</title>
        <authorList>
            <person name="Matsumoto Y."/>
            <person name="Kinjo T."/>
            <person name="Motooka D."/>
            <person name="Nabeya D."/>
            <person name="Jung N."/>
            <person name="Uechi K."/>
            <person name="Horii T."/>
            <person name="Iida T."/>
            <person name="Fujita J."/>
            <person name="Nakamura S."/>
        </authorList>
    </citation>
    <scope>NUCLEOTIDE SEQUENCE [LARGE SCALE GENOMIC DNA]</scope>
    <source>
        <strain evidence="2 3">JCM 12272</strain>
    </source>
</reference>
<accession>A0A6N4UVQ8</accession>
<proteinExistence type="predicted"/>
<dbReference type="Proteomes" id="UP000466906">
    <property type="component" value="Chromosome"/>
</dbReference>
<evidence type="ECO:0000313" key="3">
    <source>
        <dbReference type="Proteomes" id="UP000466906"/>
    </source>
</evidence>